<reference evidence="2" key="1">
    <citation type="submission" date="2017-05" db="EMBL/GenBank/DDBJ databases">
        <title>Complete and WGS of Bordetella genogroups.</title>
        <authorList>
            <person name="Spilker T."/>
            <person name="Lipuma J."/>
        </authorList>
    </citation>
    <scope>NUCLEOTIDE SEQUENCE [LARGE SCALE GENOMIC DNA]</scope>
    <source>
        <strain evidence="2">AU18089</strain>
    </source>
</reference>
<dbReference type="AlphaFoldDB" id="A0A261R0N7"/>
<dbReference type="Pfam" id="PF11445">
    <property type="entry name" value="DUF2894"/>
    <property type="match status" value="1"/>
</dbReference>
<name>A0A261R0N7_9BORD</name>
<sequence>MTTRPGAPTIAAWKSRRLPACRTTRRRAVTDPRDAAIQATLAAWRDQGVHRTHPARFRLIEALAGRAQRVDGQARQVLQARLDVLVGEFQQALGANTPPEAQADDAAVAAVSTAAQGAEPAPPGAPQSLCELLGYMQDHPAAAHDGEAAQDRARLRQRYPELDLLDYFQATWARLSTDRQLLQSEEQVHENAGPLNSNHLVHRALSLMRAQSPGYLHQFLAYLDGLGWVDQLVNNGGLAARPAARGKKSGRAAR</sequence>
<organism evidence="1 2">
    <name type="scientific">Bordetella genomosp. 7</name>
    <dbReference type="NCBI Taxonomy" id="1416805"/>
    <lineage>
        <taxon>Bacteria</taxon>
        <taxon>Pseudomonadati</taxon>
        <taxon>Pseudomonadota</taxon>
        <taxon>Betaproteobacteria</taxon>
        <taxon>Burkholderiales</taxon>
        <taxon>Alcaligenaceae</taxon>
        <taxon>Bordetella</taxon>
    </lineage>
</organism>
<gene>
    <name evidence="1" type="ORF">CAL19_14285</name>
</gene>
<evidence type="ECO:0008006" key="3">
    <source>
        <dbReference type="Google" id="ProtNLM"/>
    </source>
</evidence>
<evidence type="ECO:0000313" key="2">
    <source>
        <dbReference type="Proteomes" id="UP000216947"/>
    </source>
</evidence>
<evidence type="ECO:0000313" key="1">
    <source>
        <dbReference type="EMBL" id="OZI18212.1"/>
    </source>
</evidence>
<accession>A0A261R0N7</accession>
<protein>
    <recommendedName>
        <fullName evidence="3">DUF2894 domain-containing protein</fullName>
    </recommendedName>
</protein>
<keyword evidence="2" id="KW-1185">Reference proteome</keyword>
<proteinExistence type="predicted"/>
<dbReference type="InterPro" id="IPR021549">
    <property type="entry name" value="DUF2894"/>
</dbReference>
<dbReference type="Proteomes" id="UP000216947">
    <property type="component" value="Unassembled WGS sequence"/>
</dbReference>
<dbReference type="EMBL" id="NEVK01000006">
    <property type="protein sequence ID" value="OZI18212.1"/>
    <property type="molecule type" value="Genomic_DNA"/>
</dbReference>
<comment type="caution">
    <text evidence="1">The sequence shown here is derived from an EMBL/GenBank/DDBJ whole genome shotgun (WGS) entry which is preliminary data.</text>
</comment>